<keyword evidence="2" id="KW-0472">Membrane</keyword>
<dbReference type="Proteomes" id="UP000887572">
    <property type="component" value="Unplaced"/>
</dbReference>
<dbReference type="WBParaSite" id="Gr19_v10_g11593.t1">
    <property type="protein sequence ID" value="Gr19_v10_g11593.t1"/>
    <property type="gene ID" value="Gr19_v10_g11593"/>
</dbReference>
<keyword evidence="3" id="KW-1185">Reference proteome</keyword>
<organism evidence="3 4">
    <name type="scientific">Globodera rostochiensis</name>
    <name type="common">Golden nematode worm</name>
    <name type="synonym">Heterodera rostochiensis</name>
    <dbReference type="NCBI Taxonomy" id="31243"/>
    <lineage>
        <taxon>Eukaryota</taxon>
        <taxon>Metazoa</taxon>
        <taxon>Ecdysozoa</taxon>
        <taxon>Nematoda</taxon>
        <taxon>Chromadorea</taxon>
        <taxon>Rhabditida</taxon>
        <taxon>Tylenchina</taxon>
        <taxon>Tylenchomorpha</taxon>
        <taxon>Tylenchoidea</taxon>
        <taxon>Heteroderidae</taxon>
        <taxon>Heteroderinae</taxon>
        <taxon>Globodera</taxon>
    </lineage>
</organism>
<evidence type="ECO:0000313" key="4">
    <source>
        <dbReference type="WBParaSite" id="Gr19_v10_g11593.t1"/>
    </source>
</evidence>
<evidence type="ECO:0000256" key="1">
    <source>
        <dbReference type="SAM" id="MobiDB-lite"/>
    </source>
</evidence>
<name>A0A914GX80_GLORO</name>
<protein>
    <submittedName>
        <fullName evidence="4">Uncharacterized protein</fullName>
    </submittedName>
</protein>
<feature type="transmembrane region" description="Helical" evidence="2">
    <location>
        <begin position="144"/>
        <end position="164"/>
    </location>
</feature>
<evidence type="ECO:0000313" key="3">
    <source>
        <dbReference type="Proteomes" id="UP000887572"/>
    </source>
</evidence>
<reference evidence="4" key="1">
    <citation type="submission" date="2022-11" db="UniProtKB">
        <authorList>
            <consortium name="WormBaseParasite"/>
        </authorList>
    </citation>
    <scope>IDENTIFICATION</scope>
</reference>
<sequence>MSPEYANRPPPGVGDPIARKQLMVEKARKAAELVWNSSSNKPSMHDDDEQEEGEHELEQYLRWRERVKLKQRRTFFEFFRRSLKQQKAVHWWRYPFASRHCAIKTVFFLILCWLLLCFSGLLHFHFLFNEHNRIWPFDAGIQNSAKICLVGFVSIHGVAVVGLWTKAAVLVAPAAAVYTLFAIAGFFNTFYQLLALSIANDDDDIQPNIFSQFDALLLPLVGWTSKLLWETFLMFQWAAKWEKVKAKTLHEQQQQKDDNFWAENCDFHVRKMSLSDHHSALIKWASNKDPQKFKERVVLYAGTNASRYTIVNMPTTEIKLRRRRHSSPPAKKDDERLAEEEPIDLVKQYTVRFGRGAQQRHCDDNANAVISARGHHRQRLLAPVAEEEAVYATAAAPPPPTSPASLLSPPVLRDRASSDNSHNNNIGRI</sequence>
<feature type="transmembrane region" description="Helical" evidence="2">
    <location>
        <begin position="176"/>
        <end position="196"/>
    </location>
</feature>
<feature type="compositionally biased region" description="Polar residues" evidence="1">
    <location>
        <begin position="418"/>
        <end position="429"/>
    </location>
</feature>
<accession>A0A914GX80</accession>
<proteinExistence type="predicted"/>
<dbReference type="AlphaFoldDB" id="A0A914GX80"/>
<feature type="transmembrane region" description="Helical" evidence="2">
    <location>
        <begin position="101"/>
        <end position="124"/>
    </location>
</feature>
<keyword evidence="2" id="KW-0812">Transmembrane</keyword>
<feature type="region of interest" description="Disordered" evidence="1">
    <location>
        <begin position="391"/>
        <end position="429"/>
    </location>
</feature>
<keyword evidence="2" id="KW-1133">Transmembrane helix</keyword>
<evidence type="ECO:0000256" key="2">
    <source>
        <dbReference type="SAM" id="Phobius"/>
    </source>
</evidence>
<feature type="region of interest" description="Disordered" evidence="1">
    <location>
        <begin position="33"/>
        <end position="52"/>
    </location>
</feature>